<dbReference type="AlphaFoldDB" id="E2C307"/>
<feature type="non-terminal residue" evidence="1">
    <location>
        <position position="1"/>
    </location>
</feature>
<protein>
    <recommendedName>
        <fullName evidence="3">Histone-lysine N-methyltransferase SETMAR</fullName>
    </recommendedName>
</protein>
<dbReference type="EMBL" id="GL452257">
    <property type="protein sequence ID" value="EFN77664.1"/>
    <property type="molecule type" value="Genomic_DNA"/>
</dbReference>
<dbReference type="InParanoid" id="E2C307"/>
<gene>
    <name evidence="1" type="ORF">EAI_15303</name>
</gene>
<evidence type="ECO:0008006" key="3">
    <source>
        <dbReference type="Google" id="ProtNLM"/>
    </source>
</evidence>
<dbReference type="Proteomes" id="UP000008237">
    <property type="component" value="Unassembled WGS sequence"/>
</dbReference>
<organism evidence="2">
    <name type="scientific">Harpegnathos saltator</name>
    <name type="common">Jerdon's jumping ant</name>
    <dbReference type="NCBI Taxonomy" id="610380"/>
    <lineage>
        <taxon>Eukaryota</taxon>
        <taxon>Metazoa</taxon>
        <taxon>Ecdysozoa</taxon>
        <taxon>Arthropoda</taxon>
        <taxon>Hexapoda</taxon>
        <taxon>Insecta</taxon>
        <taxon>Pterygota</taxon>
        <taxon>Neoptera</taxon>
        <taxon>Endopterygota</taxon>
        <taxon>Hymenoptera</taxon>
        <taxon>Apocrita</taxon>
        <taxon>Aculeata</taxon>
        <taxon>Formicoidea</taxon>
        <taxon>Formicidae</taxon>
        <taxon>Ponerinae</taxon>
        <taxon>Ponerini</taxon>
        <taxon>Harpegnathos</taxon>
    </lineage>
</organism>
<sequence length="39" mass="4787">VPHLLTINQKRIRMRISQTCLDRLNKMNFKRRFITVDET</sequence>
<accession>E2C307</accession>
<evidence type="ECO:0000313" key="2">
    <source>
        <dbReference type="Proteomes" id="UP000008237"/>
    </source>
</evidence>
<proteinExistence type="predicted"/>
<name>E2C307_HARSA</name>
<feature type="non-terminal residue" evidence="1">
    <location>
        <position position="39"/>
    </location>
</feature>
<evidence type="ECO:0000313" key="1">
    <source>
        <dbReference type="EMBL" id="EFN77664.1"/>
    </source>
</evidence>
<reference evidence="1 2" key="1">
    <citation type="journal article" date="2010" name="Science">
        <title>Genomic comparison of the ants Camponotus floridanus and Harpegnathos saltator.</title>
        <authorList>
            <person name="Bonasio R."/>
            <person name="Zhang G."/>
            <person name="Ye C."/>
            <person name="Mutti N.S."/>
            <person name="Fang X."/>
            <person name="Qin N."/>
            <person name="Donahue G."/>
            <person name="Yang P."/>
            <person name="Li Q."/>
            <person name="Li C."/>
            <person name="Zhang P."/>
            <person name="Huang Z."/>
            <person name="Berger S.L."/>
            <person name="Reinberg D."/>
            <person name="Wang J."/>
            <person name="Liebig J."/>
        </authorList>
    </citation>
    <scope>NUCLEOTIDE SEQUENCE [LARGE SCALE GENOMIC DNA]</scope>
    <source>
        <strain evidence="1 2">R22 G/1</strain>
    </source>
</reference>
<keyword evidence="2" id="KW-1185">Reference proteome</keyword>